<accession>A0A356LMD5</accession>
<dbReference type="SUPFAM" id="SSF54637">
    <property type="entry name" value="Thioesterase/thiol ester dehydrase-isomerase"/>
    <property type="match status" value="1"/>
</dbReference>
<dbReference type="Pfam" id="PF01575">
    <property type="entry name" value="MaoC_dehydratas"/>
    <property type="match status" value="1"/>
</dbReference>
<dbReference type="EMBL" id="DOEK01000046">
    <property type="protein sequence ID" value="HBP31888.1"/>
    <property type="molecule type" value="Genomic_DNA"/>
</dbReference>
<reference evidence="2 3" key="1">
    <citation type="journal article" date="2018" name="Nat. Biotechnol.">
        <title>A standardized bacterial taxonomy based on genome phylogeny substantially revises the tree of life.</title>
        <authorList>
            <person name="Parks D.H."/>
            <person name="Chuvochina M."/>
            <person name="Waite D.W."/>
            <person name="Rinke C."/>
            <person name="Skarshewski A."/>
            <person name="Chaumeil P.A."/>
            <person name="Hugenholtz P."/>
        </authorList>
    </citation>
    <scope>NUCLEOTIDE SEQUENCE [LARGE SCALE GENOMIC DNA]</scope>
    <source>
        <strain evidence="2">UBA10707</strain>
    </source>
</reference>
<dbReference type="GO" id="GO:0004312">
    <property type="term" value="F:fatty acid synthase activity"/>
    <property type="evidence" value="ECO:0007669"/>
    <property type="project" value="InterPro"/>
</dbReference>
<proteinExistence type="predicted"/>
<evidence type="ECO:0000313" key="3">
    <source>
        <dbReference type="Proteomes" id="UP000264036"/>
    </source>
</evidence>
<dbReference type="InterPro" id="IPR052342">
    <property type="entry name" value="MCH/BMMD"/>
</dbReference>
<sequence length="156" mass="17351">MSGYYFEDFNEGQTFVSGGRTITETDLTMFAMISGDWNPIHADMEFAKSTRFGQRVVHGVLGMAVSTGMMHEMGIFHDSVIAMLGYRNWDFLGPLLVNDTIHLKLTILSTELGKSGNSGKIARRFQLINQRDEVVQDGQSDVLVLTRQGGQSAQQK</sequence>
<dbReference type="Proteomes" id="UP000264036">
    <property type="component" value="Unassembled WGS sequence"/>
</dbReference>
<dbReference type="GO" id="GO:0005835">
    <property type="term" value="C:fatty acid synthase complex"/>
    <property type="evidence" value="ECO:0007669"/>
    <property type="project" value="InterPro"/>
</dbReference>
<evidence type="ECO:0000313" key="2">
    <source>
        <dbReference type="EMBL" id="HBP31888.1"/>
    </source>
</evidence>
<evidence type="ECO:0000259" key="1">
    <source>
        <dbReference type="Pfam" id="PF01575"/>
    </source>
</evidence>
<dbReference type="PANTHER" id="PTHR43664:SF1">
    <property type="entry name" value="BETA-METHYLMALYL-COA DEHYDRATASE"/>
    <property type="match status" value="1"/>
</dbReference>
<organism evidence="2 3">
    <name type="scientific">Advenella kashmirensis</name>
    <dbReference type="NCBI Taxonomy" id="310575"/>
    <lineage>
        <taxon>Bacteria</taxon>
        <taxon>Pseudomonadati</taxon>
        <taxon>Pseudomonadota</taxon>
        <taxon>Betaproteobacteria</taxon>
        <taxon>Burkholderiales</taxon>
        <taxon>Alcaligenaceae</taxon>
    </lineage>
</organism>
<dbReference type="PANTHER" id="PTHR43664">
    <property type="entry name" value="MONOAMINE OXIDASE-RELATED"/>
    <property type="match status" value="1"/>
</dbReference>
<comment type="caution">
    <text evidence="2">The sequence shown here is derived from an EMBL/GenBank/DDBJ whole genome shotgun (WGS) entry which is preliminary data.</text>
</comment>
<dbReference type="PRINTS" id="PR01483">
    <property type="entry name" value="FASYNTHASE"/>
</dbReference>
<name>A0A356LMD5_9BURK</name>
<gene>
    <name evidence="2" type="ORF">DD666_21070</name>
</gene>
<feature type="domain" description="MaoC-like" evidence="1">
    <location>
        <begin position="18"/>
        <end position="114"/>
    </location>
</feature>
<dbReference type="InterPro" id="IPR003965">
    <property type="entry name" value="Fatty_acid_synthase"/>
</dbReference>
<dbReference type="InterPro" id="IPR029069">
    <property type="entry name" value="HotDog_dom_sf"/>
</dbReference>
<dbReference type="GO" id="GO:0006633">
    <property type="term" value="P:fatty acid biosynthetic process"/>
    <property type="evidence" value="ECO:0007669"/>
    <property type="project" value="InterPro"/>
</dbReference>
<dbReference type="InterPro" id="IPR002539">
    <property type="entry name" value="MaoC-like_dom"/>
</dbReference>
<dbReference type="AlphaFoldDB" id="A0A356LMD5"/>
<protein>
    <submittedName>
        <fullName evidence="2">Dehydratase</fullName>
    </submittedName>
</protein>
<dbReference type="Gene3D" id="3.10.129.10">
    <property type="entry name" value="Hotdog Thioesterase"/>
    <property type="match status" value="1"/>
</dbReference>